<protein>
    <submittedName>
        <fullName evidence="5">Hsp20/alpha crystallin family protein</fullName>
    </submittedName>
</protein>
<evidence type="ECO:0000313" key="5">
    <source>
        <dbReference type="EMBL" id="MEJ2871804.1"/>
    </source>
</evidence>
<evidence type="ECO:0000256" key="2">
    <source>
        <dbReference type="RuleBase" id="RU003616"/>
    </source>
</evidence>
<comment type="caution">
    <text evidence="5">The sequence shown here is derived from an EMBL/GenBank/DDBJ whole genome shotgun (WGS) entry which is preliminary data.</text>
</comment>
<feature type="domain" description="SHSP" evidence="4">
    <location>
        <begin position="21"/>
        <end position="131"/>
    </location>
</feature>
<proteinExistence type="inferred from homology"/>
<keyword evidence="6" id="KW-1185">Reference proteome</keyword>
<dbReference type="InterPro" id="IPR002068">
    <property type="entry name" value="A-crystallin/Hsp20_dom"/>
</dbReference>
<accession>A0ABU8MWV3</accession>
<feature type="region of interest" description="Disordered" evidence="3">
    <location>
        <begin position="120"/>
        <end position="158"/>
    </location>
</feature>
<dbReference type="EMBL" id="JBBEGN010000028">
    <property type="protein sequence ID" value="MEJ2871804.1"/>
    <property type="molecule type" value="Genomic_DNA"/>
</dbReference>
<dbReference type="SUPFAM" id="SSF49764">
    <property type="entry name" value="HSP20-like chaperones"/>
    <property type="match status" value="1"/>
</dbReference>
<dbReference type="InterPro" id="IPR031107">
    <property type="entry name" value="Small_HSP"/>
</dbReference>
<reference evidence="5 6" key="1">
    <citation type="submission" date="2024-03" db="EMBL/GenBank/DDBJ databases">
        <title>Actinomycetospora sp. OC33-EN08, a novel actinomycete isolated from wild orchid (Aerides multiflora).</title>
        <authorList>
            <person name="Suriyachadkun C."/>
        </authorList>
    </citation>
    <scope>NUCLEOTIDE SEQUENCE [LARGE SCALE GENOMIC DNA]</scope>
    <source>
        <strain evidence="5 6">OC33-EN08</strain>
    </source>
</reference>
<dbReference type="InterPro" id="IPR008978">
    <property type="entry name" value="HSP20-like_chaperone"/>
</dbReference>
<dbReference type="Pfam" id="PF00011">
    <property type="entry name" value="HSP20"/>
    <property type="match status" value="1"/>
</dbReference>
<evidence type="ECO:0000256" key="3">
    <source>
        <dbReference type="SAM" id="MobiDB-lite"/>
    </source>
</evidence>
<feature type="compositionally biased region" description="Basic and acidic residues" evidence="3">
    <location>
        <begin position="137"/>
        <end position="158"/>
    </location>
</feature>
<evidence type="ECO:0000259" key="4">
    <source>
        <dbReference type="PROSITE" id="PS01031"/>
    </source>
</evidence>
<dbReference type="RefSeq" id="WP_337698379.1">
    <property type="nucleotide sequence ID" value="NZ_JBBEGN010000028.1"/>
</dbReference>
<dbReference type="CDD" id="cd06464">
    <property type="entry name" value="ACD_sHsps-like"/>
    <property type="match status" value="1"/>
</dbReference>
<gene>
    <name evidence="5" type="ORF">WCD74_28880</name>
</gene>
<evidence type="ECO:0000313" key="6">
    <source>
        <dbReference type="Proteomes" id="UP001385809"/>
    </source>
</evidence>
<dbReference type="PROSITE" id="PS01031">
    <property type="entry name" value="SHSP"/>
    <property type="match status" value="1"/>
</dbReference>
<comment type="similarity">
    <text evidence="1 2">Belongs to the small heat shock protein (HSP20) family.</text>
</comment>
<dbReference type="PANTHER" id="PTHR11527">
    <property type="entry name" value="HEAT-SHOCK PROTEIN 20 FAMILY MEMBER"/>
    <property type="match status" value="1"/>
</dbReference>
<sequence length="158" mass="17171">MLLNYDPVDAFRSLDRLTGWRGQPGTGMPMDLHRAGDHVVATFDVPGVDPGSIDITVEGNSVTVRAERTAPADSGEWLVAERPRGRYSRSLTLGRDLDVDRLHASYVDGVLSLTIPVAERAKPRQVSVEHAGAPRSIDADRTDRSDHTEPADPAEPAH</sequence>
<organism evidence="5 6">
    <name type="scientific">Actinomycetospora aurantiaca</name>
    <dbReference type="NCBI Taxonomy" id="3129233"/>
    <lineage>
        <taxon>Bacteria</taxon>
        <taxon>Bacillati</taxon>
        <taxon>Actinomycetota</taxon>
        <taxon>Actinomycetes</taxon>
        <taxon>Pseudonocardiales</taxon>
        <taxon>Pseudonocardiaceae</taxon>
        <taxon>Actinomycetospora</taxon>
    </lineage>
</organism>
<dbReference type="Proteomes" id="UP001385809">
    <property type="component" value="Unassembled WGS sequence"/>
</dbReference>
<evidence type="ECO:0000256" key="1">
    <source>
        <dbReference type="PROSITE-ProRule" id="PRU00285"/>
    </source>
</evidence>
<dbReference type="Gene3D" id="2.60.40.790">
    <property type="match status" value="1"/>
</dbReference>
<name>A0ABU8MWV3_9PSEU</name>